<comment type="caution">
    <text evidence="1">The sequence shown here is derived from an EMBL/GenBank/DDBJ whole genome shotgun (WGS) entry which is preliminary data.</text>
</comment>
<protein>
    <submittedName>
        <fullName evidence="1">Uncharacterized protein</fullName>
    </submittedName>
</protein>
<dbReference type="OrthoDB" id="5196918at2"/>
<organism evidence="1 2">
    <name type="scientific">Parafrankia soli</name>
    <dbReference type="NCBI Taxonomy" id="2599596"/>
    <lineage>
        <taxon>Bacteria</taxon>
        <taxon>Bacillati</taxon>
        <taxon>Actinomycetota</taxon>
        <taxon>Actinomycetes</taxon>
        <taxon>Frankiales</taxon>
        <taxon>Frankiaceae</taxon>
        <taxon>Parafrankia</taxon>
    </lineage>
</organism>
<name>A0A1S1QSM9_9ACTN</name>
<evidence type="ECO:0000313" key="1">
    <source>
        <dbReference type="EMBL" id="OHV35394.1"/>
    </source>
</evidence>
<sequence length="87" mass="9891">MRRFEVEIDMYGDWHVIPDTAGMHQPAQCAHCNGVYDLGTVEVTARYTDCSMWKAPCCGVLVDDRGETGWKTFKDYRRLDRTAGGTQ</sequence>
<gene>
    <name evidence="1" type="ORF">BBK14_33435</name>
</gene>
<evidence type="ECO:0000313" key="2">
    <source>
        <dbReference type="Proteomes" id="UP000179769"/>
    </source>
</evidence>
<dbReference type="EMBL" id="MAXA01000126">
    <property type="protein sequence ID" value="OHV35394.1"/>
    <property type="molecule type" value="Genomic_DNA"/>
</dbReference>
<proteinExistence type="predicted"/>
<accession>A0A1S1QSM9</accession>
<reference evidence="2" key="1">
    <citation type="submission" date="2016-07" db="EMBL/GenBank/DDBJ databases">
        <title>Frankia sp. NRRL B-16219 Genome sequencing.</title>
        <authorList>
            <person name="Ghodhbane-Gtari F."/>
            <person name="Swanson E."/>
            <person name="Gueddou A."/>
            <person name="Louati M."/>
            <person name="Nouioui I."/>
            <person name="Hezbri K."/>
            <person name="Abebe-Akele F."/>
            <person name="Simpson S."/>
            <person name="Morris K."/>
            <person name="Thomas K."/>
            <person name="Gtari M."/>
            <person name="Tisa L.S."/>
        </authorList>
    </citation>
    <scope>NUCLEOTIDE SEQUENCE [LARGE SCALE GENOMIC DNA]</scope>
    <source>
        <strain evidence="2">NRRL B-16219</strain>
    </source>
</reference>
<dbReference type="RefSeq" id="WP_071062209.1">
    <property type="nucleotide sequence ID" value="NZ_MAXA01000126.1"/>
</dbReference>
<dbReference type="AlphaFoldDB" id="A0A1S1QSM9"/>
<dbReference type="Proteomes" id="UP000179769">
    <property type="component" value="Unassembled WGS sequence"/>
</dbReference>
<keyword evidence="2" id="KW-1185">Reference proteome</keyword>